<dbReference type="PROSITE" id="PS50075">
    <property type="entry name" value="CARRIER"/>
    <property type="match status" value="7"/>
</dbReference>
<dbReference type="PANTHER" id="PTHR45527">
    <property type="entry name" value="NONRIBOSOMAL PEPTIDE SYNTHETASE"/>
    <property type="match status" value="1"/>
</dbReference>
<dbReference type="Pfam" id="PF00144">
    <property type="entry name" value="Beta-lactamase"/>
    <property type="match status" value="1"/>
</dbReference>
<dbReference type="SMART" id="SM00823">
    <property type="entry name" value="PKS_PP"/>
    <property type="match status" value="7"/>
</dbReference>
<dbReference type="InterPro" id="IPR012338">
    <property type="entry name" value="Beta-lactam/transpept-like"/>
</dbReference>
<evidence type="ECO:0000313" key="8">
    <source>
        <dbReference type="Proteomes" id="UP000629287"/>
    </source>
</evidence>
<dbReference type="Gene3D" id="2.30.38.10">
    <property type="entry name" value="Luciferase, Domain 3"/>
    <property type="match status" value="5"/>
</dbReference>
<dbReference type="EMBL" id="JADBGF010000001">
    <property type="protein sequence ID" value="MBE1600879.1"/>
    <property type="molecule type" value="Genomic_DNA"/>
</dbReference>
<feature type="compositionally biased region" description="Low complexity" evidence="5">
    <location>
        <begin position="998"/>
        <end position="1010"/>
    </location>
</feature>
<dbReference type="CDD" id="cd05930">
    <property type="entry name" value="A_NRPS"/>
    <property type="match status" value="1"/>
</dbReference>
<dbReference type="Gene3D" id="3.40.710.10">
    <property type="entry name" value="DD-peptidase/beta-lactamase superfamily"/>
    <property type="match status" value="1"/>
</dbReference>
<dbReference type="Pfam" id="PF13193">
    <property type="entry name" value="AMP-binding_C"/>
    <property type="match status" value="7"/>
</dbReference>
<dbReference type="PROSITE" id="PS00455">
    <property type="entry name" value="AMP_BINDING"/>
    <property type="match status" value="6"/>
</dbReference>
<dbReference type="GeneID" id="86831523"/>
<organism evidence="7 8">
    <name type="scientific">Streptomyces stelliscabiei</name>
    <dbReference type="NCBI Taxonomy" id="146820"/>
    <lineage>
        <taxon>Bacteria</taxon>
        <taxon>Bacillati</taxon>
        <taxon>Actinomycetota</taxon>
        <taxon>Actinomycetes</taxon>
        <taxon>Kitasatosporales</taxon>
        <taxon>Streptomycetaceae</taxon>
        <taxon>Streptomyces</taxon>
    </lineage>
</organism>
<dbReference type="FunFam" id="3.30.300.30:FF:000010">
    <property type="entry name" value="Enterobactin synthetase component F"/>
    <property type="match status" value="6"/>
</dbReference>
<dbReference type="Gene3D" id="3.30.559.30">
    <property type="entry name" value="Nonribosomal peptide synthetase, condensation domain"/>
    <property type="match status" value="7"/>
</dbReference>
<dbReference type="Pfam" id="PF00550">
    <property type="entry name" value="PP-binding"/>
    <property type="match status" value="7"/>
</dbReference>
<dbReference type="FunFam" id="3.40.50.980:FF:000001">
    <property type="entry name" value="Non-ribosomal peptide synthetase"/>
    <property type="match status" value="6"/>
</dbReference>
<dbReference type="InterPro" id="IPR010071">
    <property type="entry name" value="AA_adenyl_dom"/>
</dbReference>
<dbReference type="InterPro" id="IPR009081">
    <property type="entry name" value="PP-bd_ACP"/>
</dbReference>
<dbReference type="InterPro" id="IPR006162">
    <property type="entry name" value="Ppantetheine_attach_site"/>
</dbReference>
<protein>
    <submittedName>
        <fullName evidence="7">Amino acid adenylation domain-containing protein</fullName>
    </submittedName>
</protein>
<dbReference type="CDD" id="cd12117">
    <property type="entry name" value="A_NRPS_Srf_like"/>
    <property type="match status" value="1"/>
</dbReference>
<dbReference type="SMART" id="SM01294">
    <property type="entry name" value="PKS_PP_betabranch"/>
    <property type="match status" value="1"/>
</dbReference>
<dbReference type="GO" id="GO:0043041">
    <property type="term" value="P:amino acid activation for nonribosomal peptide biosynthetic process"/>
    <property type="evidence" value="ECO:0007669"/>
    <property type="project" value="TreeGrafter"/>
</dbReference>
<dbReference type="InterPro" id="IPR045851">
    <property type="entry name" value="AMP-bd_C_sf"/>
</dbReference>
<proteinExistence type="inferred from homology"/>
<keyword evidence="4" id="KW-0597">Phosphoprotein</keyword>
<reference evidence="7 8" key="1">
    <citation type="submission" date="2020-10" db="EMBL/GenBank/DDBJ databases">
        <title>Sequencing the genomes of 1000 actinobacteria strains.</title>
        <authorList>
            <person name="Klenk H.-P."/>
        </authorList>
    </citation>
    <scope>NUCLEOTIDE SEQUENCE [LARGE SCALE GENOMIC DNA]</scope>
    <source>
        <strain evidence="7 8">DSM 41803</strain>
    </source>
</reference>
<dbReference type="GO" id="GO:0005737">
    <property type="term" value="C:cytoplasm"/>
    <property type="evidence" value="ECO:0007669"/>
    <property type="project" value="TreeGrafter"/>
</dbReference>
<feature type="domain" description="Carrier" evidence="6">
    <location>
        <begin position="6328"/>
        <end position="6402"/>
    </location>
</feature>
<feature type="domain" description="Carrier" evidence="6">
    <location>
        <begin position="4194"/>
        <end position="4268"/>
    </location>
</feature>
<dbReference type="CDD" id="cd17643">
    <property type="entry name" value="A_NRPS_Cytc1-like"/>
    <property type="match status" value="2"/>
</dbReference>
<dbReference type="InterPro" id="IPR001242">
    <property type="entry name" value="Condensation_dom"/>
</dbReference>
<dbReference type="InterPro" id="IPR029058">
    <property type="entry name" value="AB_hydrolase_fold"/>
</dbReference>
<dbReference type="SUPFAM" id="SSF52777">
    <property type="entry name" value="CoA-dependent acyltransferases"/>
    <property type="match status" value="14"/>
</dbReference>
<dbReference type="Gene3D" id="3.40.50.12780">
    <property type="entry name" value="N-terminal domain of ligase-like"/>
    <property type="match status" value="2"/>
</dbReference>
<evidence type="ECO:0000256" key="2">
    <source>
        <dbReference type="ARBA" id="ARBA00006432"/>
    </source>
</evidence>
<accession>A0A8I0PC25</accession>
<dbReference type="InterPro" id="IPR000873">
    <property type="entry name" value="AMP-dep_synth/lig_dom"/>
</dbReference>
<feature type="domain" description="Carrier" evidence="6">
    <location>
        <begin position="2055"/>
        <end position="2129"/>
    </location>
</feature>
<dbReference type="Pfam" id="PF00501">
    <property type="entry name" value="AMP-binding"/>
    <property type="match status" value="7"/>
</dbReference>
<feature type="domain" description="Carrier" evidence="6">
    <location>
        <begin position="7387"/>
        <end position="7461"/>
    </location>
</feature>
<dbReference type="NCBIfam" id="TIGR01733">
    <property type="entry name" value="AA-adenyl-dom"/>
    <property type="match status" value="7"/>
</dbReference>
<dbReference type="NCBIfam" id="NF004282">
    <property type="entry name" value="PRK05691.1"/>
    <property type="match status" value="15"/>
</dbReference>
<feature type="domain" description="Carrier" evidence="6">
    <location>
        <begin position="5280"/>
        <end position="5354"/>
    </location>
</feature>
<keyword evidence="3" id="KW-0596">Phosphopantetheine</keyword>
<dbReference type="GO" id="GO:0003824">
    <property type="term" value="F:catalytic activity"/>
    <property type="evidence" value="ECO:0007669"/>
    <property type="project" value="InterPro"/>
</dbReference>
<dbReference type="GO" id="GO:0017000">
    <property type="term" value="P:antibiotic biosynthetic process"/>
    <property type="evidence" value="ECO:0007669"/>
    <property type="project" value="UniProtKB-ARBA"/>
</dbReference>
<evidence type="ECO:0000313" key="7">
    <source>
        <dbReference type="EMBL" id="MBE1600879.1"/>
    </source>
</evidence>
<dbReference type="FunFam" id="3.40.50.12780:FF:000012">
    <property type="entry name" value="Non-ribosomal peptide synthetase"/>
    <property type="match status" value="7"/>
</dbReference>
<dbReference type="SUPFAM" id="SSF56601">
    <property type="entry name" value="beta-lactamase/transpeptidase-like"/>
    <property type="match status" value="1"/>
</dbReference>
<dbReference type="SUPFAM" id="SSF56801">
    <property type="entry name" value="Acetyl-CoA synthetase-like"/>
    <property type="match status" value="7"/>
</dbReference>
<dbReference type="InterPro" id="IPR036736">
    <property type="entry name" value="ACP-like_sf"/>
</dbReference>
<dbReference type="InterPro" id="IPR023213">
    <property type="entry name" value="CAT-like_dom_sf"/>
</dbReference>
<feature type="domain" description="Carrier" evidence="6">
    <location>
        <begin position="3087"/>
        <end position="3161"/>
    </location>
</feature>
<dbReference type="GO" id="GO:0008610">
    <property type="term" value="P:lipid biosynthetic process"/>
    <property type="evidence" value="ECO:0007669"/>
    <property type="project" value="UniProtKB-ARBA"/>
</dbReference>
<dbReference type="Pfam" id="PF00668">
    <property type="entry name" value="Condensation"/>
    <property type="match status" value="7"/>
</dbReference>
<dbReference type="Gene3D" id="3.30.559.10">
    <property type="entry name" value="Chloramphenicol acetyltransferase-like domain"/>
    <property type="match status" value="7"/>
</dbReference>
<evidence type="ECO:0000259" key="6">
    <source>
        <dbReference type="PROSITE" id="PS50075"/>
    </source>
</evidence>
<dbReference type="GO" id="GO:0031177">
    <property type="term" value="F:phosphopantetheine binding"/>
    <property type="evidence" value="ECO:0007669"/>
    <property type="project" value="InterPro"/>
</dbReference>
<dbReference type="InterPro" id="IPR020845">
    <property type="entry name" value="AMP-binding_CS"/>
</dbReference>
<dbReference type="Gene3D" id="3.30.300.30">
    <property type="match status" value="7"/>
</dbReference>
<sequence>MTTSAERTSTGDRLRAELLRRLSGSRSAEQHREIPRADRERPLRLSPGQQQMWFLQRLEPDSHEYVVPLMLRVTGPLDETALRTAVDAVAARHDILRTRYDFVADRPVQLIDPAGPVPFTTEELTALPAADREAEALRRATACTREAFDLAAEWPLRVRLFKLTEQDWVLALLFHHIACDAWSTQIFARDLSAFYRGEEPATALPVQYADYAAWQAARTDGPTSEPHLAYWREQLDGLAPLELPTDRPRPPVRGTDGATARFALPDDLSSRLRDLAATHRTTLFTVLLTAYQTLLSKYTAQTDVAVGTVVSGRVRPELQELIGYGVNSLVMRAVWDGDPRFSGLLDRNRSVVLDAFDHQETPFARLVDELQPERDLSRAPLFQAAFTLHESRTTAYDLPGLTVEPFDVPASVARFDLQLQIEESPDGSLRGQFEYATALFDSRTAERFARHLVRLLHSVASAPDARLSELAVLDEPELAVLINELTDNAVDPRLVHEVFEAQAAATPDAVAVTADGVALTYGELNARANRIAHRLIALGCGPDRLVGICVERGPELMPAILGVLKSGAGYLPLDPANPADRLGYVLGDAGAVAVVTESAHATMLEGIHDGPLVVLDHERETEAWAALPDSDPAVAGHPDQLIYVIYTSGSTGRPKGVCLSHRNVLRLLTTAYRHYGFAADDVWPLFHSYAFDVSVWEMWGALLHGGRLVVVPAAVTRSPDEFLDLLVEHQVTVLNQTPSAFRALVSAAADGDERVDRLRLRAVVFAGEKLQVPDLQPWVDRLGLDSPALLNMYGITETTVHTTYYRVGPADLGADVGNPIGVPLDDLRVHLLDAWGRPVPVGVFGEIHVAGPGVARGYLGRPALTAERFVPDPYGPAGSRLYRSGDIARRLPDGSLEFLGRADGQIKIRGYRVELGEIQAALMELDGVRDAVVVLREDTPGQKELVAYTVLAAEISYEPAELRELLGGSLPSYMVPAAFVTLERLPLTTNGKLDRRALPAPGGSARRAGGTYTAPRTPTEERLAAVWAQVLGLDRVGVDDGFFELGGDSIRAVALVGAVRSAGYDIAVRDVFEYRTVARLAELLTGRPVPAVITEPVRPFALIGAEDKARLPESVVDAYPLSQVQAGMVLEMSVENGQNNYHNVTSFRIRDERPYDHASLVAAARIVVARHEVLRTSLSLDGYSVPMQLVHAHAEMPVGTQSLRGLTEVEIRAAVRAHTVRERARVFDLAVPTLMRLYAHDTGNGSWWLSITECHPVLEGWSHHSLLMEILDVYGALRDGRPVEEPERPATRFADFIAAEQESLDSADDRAYWSRVVADHAPLETPTGWGDAPDAPRATHQAAVSVSDLEKRLRALAGRARVSMKSVLLAAHLKVMSQLTHETAFHTGLVCDARPELPGADRVYGMYLNTLPFAFEAGRAATWRELVTQVFAAEVELWPHRHYPMPAVQRLSGGGQLLHVYFNYQDFHQVDTDVVDHEAAIDDSPTEFPLTVSSRGGQVIVTAHGRVVSRANAERIASMYRLVLEAMAADPDGDARAVYLPVGERSSVLERWNDTESDVPAGCVPELFAARAVEVPGAVAVTSGGVSLSYAELDERSSRLAGHLVSLGVGAGDVVGVLLERGVELLVTLLAVQKSGAAYLPLDAGHPAARLAGIVEDAAPRVLVTQQSLAATVSEIHQGVRVLVDGDTTDSVEPKAFSRPTDPSSVAYVLYTSGSTGRPKGVQVTHGALANLLTGIRRVLGEPTSVESWLASTSVSFDISGLELYLPLIDGHRVVIAEQDTDLVDLISTESVTHVQATPSGWKLLLESGFGTRPVTALVGGEALPVELARELRDRVAHLVNVYGPTETTIWSTAWNVPAQPTTVSIGAPIDNTRLYIVDSLMQPVPVGVTGELCIAGHGIAQGYLNRPALTAERFTPDPFGPAGTRLYHTGDLARRLPDGDIEFLGRTDHQVKIRGHRIELGEIESRLLTHPAVKDATLIARTENTGDTWLVAYLIPHTTVDHSELRSHLAQTLPDYMLPGTYVELDTWPLNTAGKLDRKALPTPERSDERPYIAPRTEAETRIAEAWATALGLTNVSVEDSFFDLGGDSIRAIVLVGAIRSAGFQVTVQDIFEHRTIAELADHLDGRNDPVETDHFVQPFDLINDTDRHQLPTGVVDAYPISQVQLGMLVEMSLGEERAAYHNVDAFRIRDNRPFDATALQQATDELLTRHEVLRTGFDLTTYSQPLQLIHATADLPVGIAGLDDDTCENEQRTTPFDTAVPPLIRVNALVGDDHEWKLVFTHAHPILEGWSYHALLTELLDLYRAFRDGQEIEPGQRGGSRFADFIAAEQESVNAGADQAYWQRIVGDHAALAMPAGWGDESVPNGTAHRFPIQVHDLEERLRALAGRARVSMKSVLLAAHLKVMSQLTHDTEFHTGLVCDTRPELPGADRVYGLHLNTVPFPYEAGRAATWRELVAQVFEQETELWSHRRYPLPAIQRDAGGSRLLDVYFNYQDFSQVDGDEIDELGDIDEVPTEFPLMVATRNGYIVLTTDGRVVSRANAERIASMYRLVLEAMAADPDGDARAVYLPVGERSSVLERWNDTETDVPAGCVPELFAARAVEVPGAVAVTSRGVSLSYAELDERSSRLAGHLVSLGVGAGDVVGVLLERGVELLVTLLAVQKSGAAYLPLDAGHPAARLAGIVEDAAPRVLVTQKSVARTATEIHDGIRILVDGDPDAVGSAQPLPRKVTDPSAVAYVLYTSGSTGRPKGVQVTHGALGNLLAGIRRVLGEPTSVESWLASTSVSFDISGLELYLPLIDGHRVVIAEQDADLVDLITAESVTHVQATPSGWKLLLETGFRSSTTVALAGGEALPVELARELRDRVAHLVNVYGPTETTIWSTAWNVPAQPTTVSIGAPIDNTRLYIVDSLMQPVPVGVTGELCIAGHGIAQGYLNRPALTAERFTPDPFGPAGTRLYHTGDLARRLPDGDIEFLGRTDHQVKIRGHRIELGEIESRLLTHPAVKDATLIARTENTGDTWLVAYLIPHTTVDHSELRSHLAQTLPDYMLPGTYVELDTWPLNTAGKLDRKALPTPERSDERPYIAPRTDAEARIAGAWENALGLGRVSVEDSFFDLGGDSIRAVSLVGALKSIGYSLTVRTIFTYQTVAELARHLSAQEPQEESLSPSENDTRTATADAADALTGALRAAGIDLGSGGLSENTSVADLLALLQQKQAEPEPTPVPDGRGEAGTAPFALVPPEDLDRISDGLADAYPLSQVQTGMAVEVLLEDAGDDYHRVTSFRVRDEHPFSREALHSAARTVVARHEILRTSLALTGFSVPLQLVHPEAEVPFAVEDFTELDEPATRDAVRAYIKREEDSPFDLGTAPLLRVAGLVEGADSWSLVLTHSHIILEGWSHHSLLMEILDVYRAVRDGQDRDAGHEAVDVRFADFIAGELASLDDDADRAYWQRVVDEHSAMALPAGWGDAAAQGSSFRVPVAYGDLEDGLRALAERTRVSMKSVLLAAHLKVMSQLTEEDAFSAGLVFDARPELLGAEKVLGMHLNTLPFAHRRGAPTWAGLVRQVFEQEMDLWEHRRYPLPSIQRLTESGQPVVEVLFTYQNYHQVDTGLIDVGAEQSDTTSQFPLAVTTLAGHLMLTADSKTLSRPNAERIASMYRLVLEAMAADPDGDALSTRLPGDERVHVVSGWNDTETDAPAGCVPELFAARAGEVPRAVAVTSGGVSLSYTELDERSSRLAGHLVSLGVGAGDVVAVLLERGVELLVTLLAVQKSGAAYLPLDARHPAARLAGIVQDAGPRVLVTQESLAATASEIHDGVRILVDTDADAVASARPLPPKATDPSAVAYVLYTSGSTGRPKGVQVTHGALANLLTGIRRVLGEPTTTESWLASTSVSFDISGLELYLPLIDGHRVVIAEQDTDLVDLITAESVTHVQATPSGWKLLLESGFGTRPVTALVGGEALPVELARELRDRVAHLVNVYGPTETTIWSTAWNVPAQPTTVSIGAPIDNTRLYIVDSLMQPVPVGVTGELCIAGHGIAQGYLNRPALTAERFTPDPFGPAGTRLYHTGDLARRLPDGDIEFLGRTDHQVKIRGHRIELGEIESRLLTHPAVKDATLIARTENTGDTWLVAYLIPHTTVDHSELRSHLAQTLPDYMLPGTYVELDTWPLNTAGKLDRKALPAPQAPTQAEFTAPRTDAETRIAQAWATALGLEQVSVEDSFFDLGGDSIRAIVLVGAIRSAGFQVTVQDIFEHRTIAELAHHLDGRNDPVETDHFVQPYDLISNTDRHQLPTGVVDAYPISQVQLGMLVEMSLGEERAAYHNVDAFRIRDNRPFDATALQQATDELLTRHEVLRTGFDLTTYSQPLQLIHADITHSVPVTDLTGLSGDAFTAALRAVNEEESATGFDLGRPPLLRARAVLEDDESWWLVLTHAHPILEGWSYHSVMTELVSLYGQLVDHGEFEPARPTPSRYADFIAAELASLDDEGDQSYWRAVVTDHAGFELPAAWGDPLGADAETYERHQAHVPVHDLEPRLRELATAAGASLKSVILAAHLKVAAQLTEEESFFTGLAFDARPELPGADRVVGMHLNTVPFPYDRTAVTWRELVAQVFRQESELWAHRRHPLPAIQRAVGGNRLLSTVFNYLDFHQVDTAVVDEDASVGIGSTEFPLAVVARGGYVGLRTDTRHLGRAEVARLAEMYRLVLEAMAADPEGDARGTFLSRADRQLVLPAANAVEQADEDLLESAGLVAPAHPVGQAADTLHGLFAAQAALCPDAGAVTADGTTLSYAQLDARANRIAHRLRELGVGAESVVGLCLGRGAGLVPSLLGVLKAGAAYLPLDPTQPAARLAAMVEDLGPKVVVTETAYASVAEAAHPGALIVVDGTDAKLLDELPDTEPDQVTDPVQLAYVIYTSGSTGTPKGIGVTHANAVQLMRATAERFPLDERHVWPLVHSFAFDVSVFELWAALLHGSRIVVVDAETARDPDALLDLAVKERFTVLLNSPSAFRGLASAAERGDERLTRLPLRAMFFGGEKHTGAALAPWTRRFGLDEPQLVELYGPTETTVQVTHHRITGADLDAAAIPLGRPLRGSHVYVLDREGHLVPAGVPGELYIGGPQVSRGYVNRPALTAERFGPDPFGEPGGRLYRTGDMARLLADGGIEFLGRVDDQVKIRGHRVELGEIQAVLNAHPAIRQAVVVTDSTAPGDPRIAAYAVAADSPLPSPAELAEYCRTRLPEYMVPAAFTALERIPLISNTKVDRKALPAPDWASVTNQAYLAPRTEAEHRIAAVWSEVLGLELAGVEDNFFEVGGDSIRAVTLVGALRAAGFLLTVRDVFDARTIAGLATLDPAGRDSAPFKAVRPFALVPEADRDSLPAGLADAYPVSQGQLGILVEQLADAEALKYVNVSAFRILDEHPLDLAALRAAVVELASRHEVLRTSFALTGHSVPLQFVHRDVDLPVAEGDLRGLDETARAAAVRDFVAGERVKPFPADARSLLRVTALLEDGAWWLGLTQSHAITEGWSHHSMVAELLELYRSFRDTGGPGPWTPPGVRYADFVASELEALASDEDRAHWLAVTADHEPFELPAGLGDAAAEPESFTVRVPFADVEPGLRELAGRARASMKAVLHAAHLSVLARLTGQERFSAGLATDARPEAAGAERVLGMHLNTVPFAFDRGARTWRELVEQVYRREAADWAHRRYPLPAMQRDVGGDRLVDVTFNYQDYQRIDTGEIDTGASDGAAATEFALIVTTTGGRLSLTTHTGVLSRAEAERIAAMYRAVVVSMAADAEGGALAPLSPGEGDLLLRWGTGAAGRDTGTVVDLFAGQAGRRPDSTAVSYGDTEVSYAGLDACTDGLAARLREAGAGPETVVAVSMERSALLPVALLGVLKTGAAYLPVDPAYPAERKEFMLRDSGAVVLVTDGRPDVAPDSWAGPVVPARLDDRPGAEPHRFPPVHPDQLAYVMYTSGSTGIPKGTMVTHRGVVRTVTEDANLEVGPGDVVAHASSVSFDAATAEIWSALLNGARLEILDRDTVLETEALAAALRQRGITTLFLTTSLFNHVARAMPETLGTLRTVGFGGEAGDAATVRELLRTGAPARLVNMYGPTENTTFSSVAVVGAMDDRATSVPIGRPVHGSTVYVVDSQLRLVPRGVPGELCVGGAGMARGYHGRGGLTADRFVPNPFGAPGERMYRTGDLVRWLPDGTLDFLGRADHQVKLRGHRIELGEIETALHGHSAVTAVAVVLREDAPGDKRLVAYTTAAPDAAPSPVELREHLLTRLPDYMIPAAFVTLERLPLTAHGKLDVRALPAPDGAALAAAEEITAPRNDAERRMADVWQEVLGLARVGVEESFFNLGGDSIRAVTLVGALRTAGFRVTVGDVFEHRTIARLATAGDGRTADELRYVEPFALISAEDRALLPDTVTDAYPLSQLQTGMLVEQLSATGTGTYHHTTSFDIKDGRAFDRAALHEAAQIVTARHEALRTGLDLDTYSVPMQLVYTHAEMPVAFHDLTGLDEDQVAARVAEISTAEQEKAFDVTRPTLLRLAAAAGDHGWRLFISLNHTIIEGWSHYNIWMEVLTVYGELREGGRPVDPERPQVRFADFIAGEQESLASADERAYWKGVVDDHARFTLPTAWGEEPEDGSGPRTFSVEVSLHDIQDRIRAAARAADVPLKSVLLAAHLKVMSQLTEEDAFHSGLVCDARPEAPGAEQVIGMYLTTLPIPFRRGARTWRELVQQVFATETELWPNRRFPLPEVQREAGSRRIIDVFFNYLDFRQVDTDLMDMSSSVREGGTEFDLAVTTLAGELGLLTNTLVMTRAEAERLGAMYRAVLDAIVDDLDGDARAVYLPEGERERLLEEWAGTADTGFDSRPVHHRFAERAAAAPDMVAVVVGEDRTTYGELDAAVNRMARHLLELGVRRGDFVGVLTERGIDQLVAVLGVLKAGAAYLPLDPEAPRERLAHQLGDSGAPVLITRERWLAGMPDTDARVVCTDRDAAVIASRPAGDPRVEVDGDDLAYTIYTSGSTGLPKGVLVTHHGLANYLDWALGYYGMDGEHGAPMFGSIAFDLAVPSFLLPLISGRDVRVVPGDRGQEALPELLRGEGDFSIVKITPAHLDLVTTEIGEPGGIDSVRTYVVGGEEMKAESVAAWRRVAPNARIVNEYGPTETVVGCVVHDATETVDLTQPVPIGRPITNTQVFVLDTDLRAVPVGTVGELYLGGAGVARGYHGRPALTAEKFVPHPFTDAPGSRLYRTGDLARFRADGTLDFLGRRDDQVKIRGYRVELGEIESVLLLAPGVKEAVVLARQDTDGDRRLVGYVVPEQGHAPTRAELVEHLRTRLPAYMVPQVFVPLDALPLAVSGKVDRRALPAPDRSEPGSGVPYRAPRTGTECLLADVWSTVLGVERIGLDDSFFGLGGDSIRVLPVISAARRAGLVLSLSTLYENETLAELAAAVDPPAAAPGPEADADALAEALRLVQAHQDALGVRVVAERPAELPSPEAAMAQYQVPGVSIAVIRGGEIAQTGAYGVTREGGAERVTPDTLFPAGSISKHVTALGVLRLAKDGVIDLDEDVNRYLTSWQIPDTDPADPVTAERLLRFTSAVNNLADNPDDHYYAPDEPLPTALDVLLGRAPAKTPAGRLDGVPGRVFLKNNISYTVLQQLMEDVTGTPFADLMRELVLEPLGMTDSHYVTADPRGLGHPVAYGHDAPGVPHPGGWQAHPESAAAGLWTTAADLAKVTVEIGRAYRGLPSPVLTRELTERMLTIVEPCHFYGMGVFVDGSGGGLDYGHTGRTAGYRAMALNQMESGTGLVMLANAEHARPVLKWLMTAVREQDRWAAQGELARLWEVGRVNPDAQD</sequence>
<gene>
    <name evidence="7" type="ORF">H4687_007008</name>
</gene>
<dbReference type="Gene3D" id="1.10.1200.10">
    <property type="entry name" value="ACP-like"/>
    <property type="match status" value="6"/>
</dbReference>
<evidence type="ECO:0000256" key="3">
    <source>
        <dbReference type="ARBA" id="ARBA00022450"/>
    </source>
</evidence>
<dbReference type="Gene3D" id="3.40.50.1820">
    <property type="entry name" value="alpha/beta hydrolase"/>
    <property type="match status" value="1"/>
</dbReference>
<dbReference type="InterPro" id="IPR001466">
    <property type="entry name" value="Beta-lactam-related"/>
</dbReference>
<dbReference type="FunFam" id="1.10.1200.10:FF:000005">
    <property type="entry name" value="Nonribosomal peptide synthetase 1"/>
    <property type="match status" value="7"/>
</dbReference>
<dbReference type="FunFam" id="2.30.38.10:FF:000001">
    <property type="entry name" value="Non-ribosomal peptide synthetase PvdI"/>
    <property type="match status" value="6"/>
</dbReference>
<evidence type="ECO:0000256" key="5">
    <source>
        <dbReference type="SAM" id="MobiDB-lite"/>
    </source>
</evidence>
<feature type="region of interest" description="Disordered" evidence="5">
    <location>
        <begin position="23"/>
        <end position="45"/>
    </location>
</feature>
<dbReference type="Proteomes" id="UP000629287">
    <property type="component" value="Unassembled WGS sequence"/>
</dbReference>
<keyword evidence="8" id="KW-1185">Reference proteome</keyword>
<dbReference type="InterPro" id="IPR025110">
    <property type="entry name" value="AMP-bd_C"/>
</dbReference>
<dbReference type="Gene3D" id="3.40.50.980">
    <property type="match status" value="10"/>
</dbReference>
<feature type="region of interest" description="Disordered" evidence="5">
    <location>
        <begin position="996"/>
        <end position="1015"/>
    </location>
</feature>
<name>A0A8I0PC25_9ACTN</name>
<dbReference type="RefSeq" id="WP_192781755.1">
    <property type="nucleotide sequence ID" value="NZ_JADBGF010000001.1"/>
</dbReference>
<feature type="compositionally biased region" description="Basic and acidic residues" evidence="5">
    <location>
        <begin position="28"/>
        <end position="43"/>
    </location>
</feature>
<dbReference type="InterPro" id="IPR042099">
    <property type="entry name" value="ANL_N_sf"/>
</dbReference>
<dbReference type="PROSITE" id="PS00012">
    <property type="entry name" value="PHOSPHOPANTETHEINE"/>
    <property type="match status" value="2"/>
</dbReference>
<dbReference type="CDD" id="cd12116">
    <property type="entry name" value="A_NRPS_Ta1_like"/>
    <property type="match status" value="1"/>
</dbReference>
<dbReference type="SUPFAM" id="SSF47336">
    <property type="entry name" value="ACP-like"/>
    <property type="match status" value="7"/>
</dbReference>
<dbReference type="GO" id="GO:0044550">
    <property type="term" value="P:secondary metabolite biosynthetic process"/>
    <property type="evidence" value="ECO:0007669"/>
    <property type="project" value="UniProtKB-ARBA"/>
</dbReference>
<dbReference type="NCBIfam" id="NF003417">
    <property type="entry name" value="PRK04813.1"/>
    <property type="match status" value="7"/>
</dbReference>
<dbReference type="CDD" id="cd19531">
    <property type="entry name" value="LCL_NRPS-like"/>
    <property type="match status" value="1"/>
</dbReference>
<comment type="cofactor">
    <cofactor evidence="1">
        <name>pantetheine 4'-phosphate</name>
        <dbReference type="ChEBI" id="CHEBI:47942"/>
    </cofactor>
</comment>
<evidence type="ECO:0000256" key="4">
    <source>
        <dbReference type="ARBA" id="ARBA00022553"/>
    </source>
</evidence>
<dbReference type="InterPro" id="IPR020806">
    <property type="entry name" value="PKS_PP-bd"/>
</dbReference>
<comment type="caution">
    <text evidence="7">The sequence shown here is derived from an EMBL/GenBank/DDBJ whole genome shotgun (WGS) entry which is preliminary data.</text>
</comment>
<dbReference type="PANTHER" id="PTHR45527:SF1">
    <property type="entry name" value="FATTY ACID SYNTHASE"/>
    <property type="match status" value="1"/>
</dbReference>
<feature type="domain" description="Carrier" evidence="6">
    <location>
        <begin position="1014"/>
        <end position="1088"/>
    </location>
</feature>
<evidence type="ECO:0000256" key="1">
    <source>
        <dbReference type="ARBA" id="ARBA00001957"/>
    </source>
</evidence>
<comment type="similarity">
    <text evidence="2">Belongs to the ATP-dependent AMP-binding enzyme family.</text>
</comment>